<reference evidence="1 2" key="1">
    <citation type="submission" date="2019-01" db="EMBL/GenBank/DDBJ databases">
        <title>Spirosoma flava sp. nov., a propanil-degrading bacterium isolated from herbicide-contaminated soil.</title>
        <authorList>
            <person name="Zhang L."/>
            <person name="Jiang J.-D."/>
        </authorList>
    </citation>
    <scope>NUCLEOTIDE SEQUENCE [LARGE SCALE GENOMIC DNA]</scope>
    <source>
        <strain evidence="1 2">TY50</strain>
    </source>
</reference>
<evidence type="ECO:0000313" key="1">
    <source>
        <dbReference type="EMBL" id="RYC68848.1"/>
    </source>
</evidence>
<dbReference type="RefSeq" id="WP_077923182.1">
    <property type="nucleotide sequence ID" value="NZ_SBLB01000004.1"/>
</dbReference>
<name>A0A4V1RW31_9BACT</name>
<proteinExistence type="predicted"/>
<sequence>MQPPTDRHWQTISIPASDFSERLRQLSLSQSPAGSVYSRLALIHRVASAYATEAANQAGVFPTDLQIEELTDPPLYELPPDPDPVIIQFSYQAA</sequence>
<evidence type="ECO:0000313" key="2">
    <source>
        <dbReference type="Proteomes" id="UP000290407"/>
    </source>
</evidence>
<dbReference type="AlphaFoldDB" id="A0A4V1RW31"/>
<accession>A0A4V1RW31</accession>
<dbReference type="EMBL" id="SBLB01000004">
    <property type="protein sequence ID" value="RYC68848.1"/>
    <property type="molecule type" value="Genomic_DNA"/>
</dbReference>
<dbReference type="Proteomes" id="UP000290407">
    <property type="component" value="Unassembled WGS sequence"/>
</dbReference>
<protein>
    <submittedName>
        <fullName evidence="1">Uncharacterized protein</fullName>
    </submittedName>
</protein>
<comment type="caution">
    <text evidence="1">The sequence shown here is derived from an EMBL/GenBank/DDBJ whole genome shotgun (WGS) entry which is preliminary data.</text>
</comment>
<organism evidence="1 2">
    <name type="scientific">Spirosoma sordidisoli</name>
    <dbReference type="NCBI Taxonomy" id="2502893"/>
    <lineage>
        <taxon>Bacteria</taxon>
        <taxon>Pseudomonadati</taxon>
        <taxon>Bacteroidota</taxon>
        <taxon>Cytophagia</taxon>
        <taxon>Cytophagales</taxon>
        <taxon>Cytophagaceae</taxon>
        <taxon>Spirosoma</taxon>
    </lineage>
</organism>
<gene>
    <name evidence="1" type="ORF">EQG79_15640</name>
</gene>
<keyword evidence="2" id="KW-1185">Reference proteome</keyword>